<protein>
    <submittedName>
        <fullName evidence="2">Uncharacterized protein</fullName>
    </submittedName>
</protein>
<dbReference type="Proteomes" id="UP000399692">
    <property type="component" value="Unassembled WGS sequence"/>
</dbReference>
<evidence type="ECO:0000256" key="1">
    <source>
        <dbReference type="SAM" id="MobiDB-lite"/>
    </source>
</evidence>
<feature type="region of interest" description="Disordered" evidence="1">
    <location>
        <begin position="21"/>
        <end position="46"/>
    </location>
</feature>
<name>A0A5E6SLW9_PSEFL</name>
<accession>A0A5E6SLW9</accession>
<sequence>MSDTLSEEEMRAALFGTAITSVGKSDRQPESKSQLSPSPQAPASKPLVSRLRVTLHVTKAYEGAQELFVHDVNTLSSLIAEAEAKAAAKKNKFRYFELISIKPVQV</sequence>
<gene>
    <name evidence="2" type="ORF">PS631_02122</name>
</gene>
<evidence type="ECO:0000313" key="3">
    <source>
        <dbReference type="Proteomes" id="UP000399692"/>
    </source>
</evidence>
<dbReference type="AlphaFoldDB" id="A0A5E6SLW9"/>
<dbReference type="EMBL" id="CABVHF010000005">
    <property type="protein sequence ID" value="VVM77018.1"/>
    <property type="molecule type" value="Genomic_DNA"/>
</dbReference>
<evidence type="ECO:0000313" key="2">
    <source>
        <dbReference type="EMBL" id="VVM77018.1"/>
    </source>
</evidence>
<reference evidence="2 3" key="1">
    <citation type="submission" date="2019-09" db="EMBL/GenBank/DDBJ databases">
        <authorList>
            <person name="Chandra G."/>
            <person name="Truman W A."/>
        </authorList>
    </citation>
    <scope>NUCLEOTIDE SEQUENCE [LARGE SCALE GENOMIC DNA]</scope>
    <source>
        <strain evidence="2">PS631</strain>
    </source>
</reference>
<organism evidence="2 3">
    <name type="scientific">Pseudomonas fluorescens</name>
    <dbReference type="NCBI Taxonomy" id="294"/>
    <lineage>
        <taxon>Bacteria</taxon>
        <taxon>Pseudomonadati</taxon>
        <taxon>Pseudomonadota</taxon>
        <taxon>Gammaproteobacteria</taxon>
        <taxon>Pseudomonadales</taxon>
        <taxon>Pseudomonadaceae</taxon>
        <taxon>Pseudomonas</taxon>
    </lineage>
</organism>
<dbReference type="OrthoDB" id="7019385at2"/>
<dbReference type="RefSeq" id="WP_150570175.1">
    <property type="nucleotide sequence ID" value="NZ_CABVHF010000005.1"/>
</dbReference>
<feature type="compositionally biased region" description="Low complexity" evidence="1">
    <location>
        <begin position="31"/>
        <end position="46"/>
    </location>
</feature>
<proteinExistence type="predicted"/>